<gene>
    <name evidence="2" type="ORF">P7G31_11080</name>
</gene>
<dbReference type="Pfam" id="PF01243">
    <property type="entry name" value="PNPOx_N"/>
    <property type="match status" value="1"/>
</dbReference>
<feature type="domain" description="Pyridoxamine 5'-phosphate oxidase N-terminal" evidence="1">
    <location>
        <begin position="4"/>
        <end position="101"/>
    </location>
</feature>
<reference evidence="2" key="1">
    <citation type="submission" date="2023-03" db="EMBL/GenBank/DDBJ databases">
        <authorList>
            <person name="Shen W."/>
            <person name="Cai J."/>
        </authorList>
    </citation>
    <scope>NUCLEOTIDE SEQUENCE</scope>
    <source>
        <strain evidence="2">P82-2</strain>
    </source>
</reference>
<dbReference type="OMA" id="FANNPYY"/>
<dbReference type="Gene3D" id="2.30.110.10">
    <property type="entry name" value="Electron Transport, Fmn-binding Protein, Chain A"/>
    <property type="match status" value="1"/>
</dbReference>
<dbReference type="InterPro" id="IPR011576">
    <property type="entry name" value="Pyridox_Oxase_N"/>
</dbReference>
<accession>A0A0E2UAV0</accession>
<dbReference type="SUPFAM" id="SSF50475">
    <property type="entry name" value="FMN-binding split barrel"/>
    <property type="match status" value="1"/>
</dbReference>
<protein>
    <submittedName>
        <fullName evidence="2">Pyridoxamine 5'-phosphate oxidase family protein</fullName>
    </submittedName>
</protein>
<evidence type="ECO:0000259" key="1">
    <source>
        <dbReference type="Pfam" id="PF01243"/>
    </source>
</evidence>
<dbReference type="RefSeq" id="WP_003104970.1">
    <property type="nucleotide sequence ID" value="NZ_BAWT01000004.1"/>
</dbReference>
<name>A0A0E2UAV0_9STRE</name>
<dbReference type="AlphaFoldDB" id="A0A0E2UAV0"/>
<dbReference type="Proteomes" id="UP001180515">
    <property type="component" value="Unassembled WGS sequence"/>
</dbReference>
<dbReference type="OrthoDB" id="2220294at2"/>
<comment type="caution">
    <text evidence="2">The sequence shown here is derived from an EMBL/GenBank/DDBJ whole genome shotgun (WGS) entry which is preliminary data.</text>
</comment>
<organism evidence="2 3">
    <name type="scientific">Streptococcus parauberis</name>
    <dbReference type="NCBI Taxonomy" id="1348"/>
    <lineage>
        <taxon>Bacteria</taxon>
        <taxon>Bacillati</taxon>
        <taxon>Bacillota</taxon>
        <taxon>Bacilli</taxon>
        <taxon>Lactobacillales</taxon>
        <taxon>Streptococcaceae</taxon>
        <taxon>Streptococcus</taxon>
    </lineage>
</organism>
<proteinExistence type="predicted"/>
<evidence type="ECO:0000313" key="3">
    <source>
        <dbReference type="Proteomes" id="UP001180515"/>
    </source>
</evidence>
<dbReference type="InterPro" id="IPR012349">
    <property type="entry name" value="Split_barrel_FMN-bd"/>
</dbReference>
<dbReference type="GeneID" id="61421508"/>
<dbReference type="eggNOG" id="COG5015">
    <property type="taxonomic scope" value="Bacteria"/>
</dbReference>
<sequence>MEIKEIMTIIEDMKVGVFATVDKDGKPHARHAHIVAANEEGVFFMTSPKTHFYQQLMGDERIALTAMVEDGYLTQVIRIEGMARPINNEELRTIFANNPYYNFIYTDEESNTMQAFQIYDGEGFYHSMTQGHKYVYSIGTTKEPYIKSIT</sequence>
<dbReference type="EMBL" id="JARQAG010000033">
    <property type="protein sequence ID" value="MDT2732747.1"/>
    <property type="molecule type" value="Genomic_DNA"/>
</dbReference>
<evidence type="ECO:0000313" key="2">
    <source>
        <dbReference type="EMBL" id="MDT2732747.1"/>
    </source>
</evidence>